<keyword evidence="3" id="KW-1185">Reference proteome</keyword>
<evidence type="ECO:0000313" key="3">
    <source>
        <dbReference type="Proteomes" id="UP000276170"/>
    </source>
</evidence>
<dbReference type="EMBL" id="BGZM01000004">
    <property type="protein sequence ID" value="GBR72309.1"/>
    <property type="molecule type" value="Genomic_DNA"/>
</dbReference>
<dbReference type="Proteomes" id="UP000276170">
    <property type="component" value="Unassembled WGS sequence"/>
</dbReference>
<reference evidence="2 3" key="1">
    <citation type="journal article" date="2019" name="ISME J.">
        <title>Genome analyses of uncultured TG2/ZB3 bacteria in 'Margulisbacteria' specifically attached to ectosymbiotic spirochetes of protists in the termite gut.</title>
        <authorList>
            <person name="Utami Y.D."/>
            <person name="Kuwahara H."/>
            <person name="Igai K."/>
            <person name="Murakami T."/>
            <person name="Sugaya K."/>
            <person name="Morikawa T."/>
            <person name="Nagura Y."/>
            <person name="Yuki M."/>
            <person name="Deevong P."/>
            <person name="Inoue T."/>
            <person name="Kihara K."/>
            <person name="Lo N."/>
            <person name="Yamada A."/>
            <person name="Ohkuma M."/>
            <person name="Hongoh Y."/>
        </authorList>
    </citation>
    <scope>NUCLEOTIDE SEQUENCE [LARGE SCALE GENOMIC DNA]</scope>
    <source>
        <strain evidence="2">HsPyr-01</strain>
    </source>
</reference>
<evidence type="ECO:0000313" key="2">
    <source>
        <dbReference type="EMBL" id="GBR72309.1"/>
    </source>
</evidence>
<evidence type="ECO:0000256" key="1">
    <source>
        <dbReference type="SAM" id="MobiDB-lite"/>
    </source>
</evidence>
<organism evidence="2 3">
    <name type="scientific">Candidatus Termititenax spirochaetophilus</name>
    <dbReference type="NCBI Taxonomy" id="2218522"/>
    <lineage>
        <taxon>Bacteria</taxon>
        <taxon>Bacillati</taxon>
        <taxon>Candidatus Margulisiibacteriota</taxon>
        <taxon>Candidatus Termititenacia</taxon>
        <taxon>Candidatus Termititenacales</taxon>
        <taxon>Candidatus Termititenacaceae</taxon>
        <taxon>Candidatus Termititenax</taxon>
    </lineage>
</organism>
<dbReference type="AlphaFoldDB" id="A0A388T711"/>
<feature type="compositionally biased region" description="Polar residues" evidence="1">
    <location>
        <begin position="1"/>
        <end position="23"/>
    </location>
</feature>
<protein>
    <submittedName>
        <fullName evidence="2">Uncharacterized protein</fullName>
    </submittedName>
</protein>
<comment type="caution">
    <text evidence="2">The sequence shown here is derived from an EMBL/GenBank/DDBJ whole genome shotgun (WGS) entry which is preliminary data.</text>
</comment>
<feature type="region of interest" description="Disordered" evidence="1">
    <location>
        <begin position="1"/>
        <end position="25"/>
    </location>
</feature>
<sequence>MSINSINSTNYAGQTASNNTGKNPLSKAVKNFGDGKFQLTDIVLAPLALIDSLASVKSANLYDPQFKDYPPEYRSRKYLI</sequence>
<accession>A0A388T711</accession>
<name>A0A388T711_9BACT</name>
<proteinExistence type="predicted"/>
<gene>
    <name evidence="2" type="ORF">HP1_044</name>
</gene>